<dbReference type="Pfam" id="PF01872">
    <property type="entry name" value="RibD_C"/>
    <property type="match status" value="1"/>
</dbReference>
<protein>
    <submittedName>
        <fullName evidence="2">Dihydrofolate reductase</fullName>
    </submittedName>
</protein>
<evidence type="ECO:0000313" key="2">
    <source>
        <dbReference type="EMBL" id="MET4583147.1"/>
    </source>
</evidence>
<dbReference type="InterPro" id="IPR024072">
    <property type="entry name" value="DHFR-like_dom_sf"/>
</dbReference>
<keyword evidence="3" id="KW-1185">Reference proteome</keyword>
<dbReference type="EMBL" id="JBEPSJ010000003">
    <property type="protein sequence ID" value="MET4583147.1"/>
    <property type="molecule type" value="Genomic_DNA"/>
</dbReference>
<dbReference type="Gene3D" id="3.40.430.10">
    <property type="entry name" value="Dihydrofolate Reductase, subunit A"/>
    <property type="match status" value="1"/>
</dbReference>
<dbReference type="PANTHER" id="PTHR38011:SF11">
    <property type="entry name" value="2,5-DIAMINO-6-RIBOSYLAMINO-4(3H)-PYRIMIDINONE 5'-PHOSPHATE REDUCTASE"/>
    <property type="match status" value="1"/>
</dbReference>
<evidence type="ECO:0000313" key="3">
    <source>
        <dbReference type="Proteomes" id="UP001549257"/>
    </source>
</evidence>
<proteinExistence type="predicted"/>
<name>A0ABV2QQA1_9MICO</name>
<accession>A0ABV2QQA1</accession>
<comment type="caution">
    <text evidence="2">The sequence shown here is derived from an EMBL/GenBank/DDBJ whole genome shotgun (WGS) entry which is preliminary data.</text>
</comment>
<reference evidence="2 3" key="1">
    <citation type="submission" date="2024-06" db="EMBL/GenBank/DDBJ databases">
        <title>Sorghum-associated microbial communities from plants grown in Nebraska, USA.</title>
        <authorList>
            <person name="Schachtman D."/>
        </authorList>
    </citation>
    <scope>NUCLEOTIDE SEQUENCE [LARGE SCALE GENOMIC DNA]</scope>
    <source>
        <strain evidence="2 3">2857</strain>
    </source>
</reference>
<sequence length="197" mass="21576">MARLIYSATASLDGYINDAQGAFDFTAPDAEVHAFVNDREREIGTYLLGRRVYDVMTYWDTAPVDDVPSGEGGPAEGAEAAIMADYARIWRRIDKVVYSRSLDTVTADRTRLERDFDPEAVRALKEAAHRDLSVGGAELAGQALAAGLVDLLRVYIVPVVVGGGTRLLPDGLHLELELVDQHRFTDGTVHLLYAVEN</sequence>
<organism evidence="2 3">
    <name type="scientific">Conyzicola nivalis</name>
    <dbReference type="NCBI Taxonomy" id="1477021"/>
    <lineage>
        <taxon>Bacteria</taxon>
        <taxon>Bacillati</taxon>
        <taxon>Actinomycetota</taxon>
        <taxon>Actinomycetes</taxon>
        <taxon>Micrococcales</taxon>
        <taxon>Microbacteriaceae</taxon>
        <taxon>Conyzicola</taxon>
    </lineage>
</organism>
<gene>
    <name evidence="2" type="ORF">ABIE21_002666</name>
</gene>
<dbReference type="PANTHER" id="PTHR38011">
    <property type="entry name" value="DIHYDROFOLATE REDUCTASE FAMILY PROTEIN (AFU_ORTHOLOGUE AFUA_8G06820)"/>
    <property type="match status" value="1"/>
</dbReference>
<dbReference type="InterPro" id="IPR050765">
    <property type="entry name" value="Riboflavin_Biosynth_HTPR"/>
</dbReference>
<dbReference type="SUPFAM" id="SSF53597">
    <property type="entry name" value="Dihydrofolate reductase-like"/>
    <property type="match status" value="1"/>
</dbReference>
<dbReference type="Proteomes" id="UP001549257">
    <property type="component" value="Unassembled WGS sequence"/>
</dbReference>
<evidence type="ECO:0000259" key="1">
    <source>
        <dbReference type="Pfam" id="PF01872"/>
    </source>
</evidence>
<dbReference type="RefSeq" id="WP_354025315.1">
    <property type="nucleotide sequence ID" value="NZ_JBEPSJ010000003.1"/>
</dbReference>
<dbReference type="InterPro" id="IPR002734">
    <property type="entry name" value="RibDG_C"/>
</dbReference>
<feature type="domain" description="Bacterial bifunctional deaminase-reductase C-terminal" evidence="1">
    <location>
        <begin position="4"/>
        <end position="188"/>
    </location>
</feature>